<dbReference type="EMBL" id="VFPH01000002">
    <property type="protein sequence ID" value="TQM37265.1"/>
    <property type="molecule type" value="Genomic_DNA"/>
</dbReference>
<evidence type="ECO:0000313" key="8">
    <source>
        <dbReference type="EMBL" id="TQM37265.1"/>
    </source>
</evidence>
<comment type="caution">
    <text evidence="8">The sequence shown here is derived from an EMBL/GenBank/DDBJ whole genome shotgun (WGS) entry which is preliminary data.</text>
</comment>
<dbReference type="PANTHER" id="PTHR43124">
    <property type="entry name" value="PURINE EFFLUX PUMP PBUE"/>
    <property type="match status" value="1"/>
</dbReference>
<dbReference type="GO" id="GO:0005886">
    <property type="term" value="C:plasma membrane"/>
    <property type="evidence" value="ECO:0007669"/>
    <property type="project" value="UniProtKB-SubCell"/>
</dbReference>
<sequence>MNTRSGPALAALFAAAFVMGSAELLVVGVIDLIAADLEISVSTAGAAVTAYALGIAAGGPVLTALTIRRGRRAVLVWALAGYVVATAAPLATSSAALFLTARFAAGSLHGLFIGVAFAIAGALVPPERTGRAIGIVLGGISVSTAIGVPLGTLVGQASGWRTGFVGVAVFGLAALLALLRVVPAVTATGGGRASVQARHAFAPPVLAVLGTGLLILGGQYAVLTYITPFLQERTGVSSAAVSVFLLAFGVATAVGVFAGGWAADRSATRTLVLGNAALVVALGLLHLVAAIPVLVAIVLVVWGVVGMGLVPSLQYRVLELAGPGRDLAATLPASALNAGIALGALAGGWTLDAYGAGGPLITGLVVTAVALPAAWATAALRPASTQQTEGVPA</sequence>
<feature type="transmembrane region" description="Helical" evidence="6">
    <location>
        <begin position="48"/>
        <end position="67"/>
    </location>
</feature>
<dbReference type="PANTHER" id="PTHR43124:SF3">
    <property type="entry name" value="CHLORAMPHENICOL EFFLUX PUMP RV0191"/>
    <property type="match status" value="1"/>
</dbReference>
<dbReference type="GO" id="GO:0022857">
    <property type="term" value="F:transmembrane transporter activity"/>
    <property type="evidence" value="ECO:0007669"/>
    <property type="project" value="InterPro"/>
</dbReference>
<proteinExistence type="predicted"/>
<dbReference type="InterPro" id="IPR050189">
    <property type="entry name" value="MFS_Efflux_Transporters"/>
</dbReference>
<evidence type="ECO:0000313" key="9">
    <source>
        <dbReference type="Proteomes" id="UP000319818"/>
    </source>
</evidence>
<keyword evidence="4 6" id="KW-1133">Transmembrane helix</keyword>
<keyword evidence="2" id="KW-1003">Cell membrane</keyword>
<dbReference type="Proteomes" id="UP000319818">
    <property type="component" value="Unassembled WGS sequence"/>
</dbReference>
<feature type="transmembrane region" description="Helical" evidence="6">
    <location>
        <begin position="160"/>
        <end position="179"/>
    </location>
</feature>
<evidence type="ECO:0000256" key="4">
    <source>
        <dbReference type="ARBA" id="ARBA00022989"/>
    </source>
</evidence>
<feature type="transmembrane region" description="Helical" evidence="6">
    <location>
        <begin position="74"/>
        <end position="97"/>
    </location>
</feature>
<evidence type="ECO:0000256" key="6">
    <source>
        <dbReference type="SAM" id="Phobius"/>
    </source>
</evidence>
<accession>A0A543FTV5</accession>
<feature type="domain" description="Major facilitator superfamily (MFS) profile" evidence="7">
    <location>
        <begin position="8"/>
        <end position="385"/>
    </location>
</feature>
<dbReference type="CDD" id="cd17324">
    <property type="entry name" value="MFS_NepI_like"/>
    <property type="match status" value="1"/>
</dbReference>
<evidence type="ECO:0000256" key="3">
    <source>
        <dbReference type="ARBA" id="ARBA00022692"/>
    </source>
</evidence>
<evidence type="ECO:0000256" key="5">
    <source>
        <dbReference type="ARBA" id="ARBA00023136"/>
    </source>
</evidence>
<keyword evidence="5 6" id="KW-0472">Membrane</keyword>
<dbReference type="AlphaFoldDB" id="A0A543FTV5"/>
<gene>
    <name evidence="8" type="ORF">FB388_4473</name>
</gene>
<dbReference type="RefSeq" id="WP_142104110.1">
    <property type="nucleotide sequence ID" value="NZ_VFPH01000002.1"/>
</dbReference>
<evidence type="ECO:0000256" key="1">
    <source>
        <dbReference type="ARBA" id="ARBA00004651"/>
    </source>
</evidence>
<dbReference type="Gene3D" id="1.20.1250.20">
    <property type="entry name" value="MFS general substrate transporter like domains"/>
    <property type="match status" value="1"/>
</dbReference>
<evidence type="ECO:0000259" key="7">
    <source>
        <dbReference type="PROSITE" id="PS50850"/>
    </source>
</evidence>
<name>A0A543FTV5_9PSEU</name>
<dbReference type="InterPro" id="IPR020846">
    <property type="entry name" value="MFS_dom"/>
</dbReference>
<feature type="transmembrane region" description="Helical" evidence="6">
    <location>
        <begin position="200"/>
        <end position="223"/>
    </location>
</feature>
<keyword evidence="3 6" id="KW-0812">Transmembrane</keyword>
<dbReference type="InterPro" id="IPR011701">
    <property type="entry name" value="MFS"/>
</dbReference>
<reference evidence="8 9" key="1">
    <citation type="submission" date="2019-06" db="EMBL/GenBank/DDBJ databases">
        <title>Sequencing the genomes of 1000 actinobacteria strains.</title>
        <authorList>
            <person name="Klenk H.-P."/>
        </authorList>
    </citation>
    <scope>NUCLEOTIDE SEQUENCE [LARGE SCALE GENOMIC DNA]</scope>
    <source>
        <strain evidence="8 9">DSM 45511</strain>
    </source>
</reference>
<feature type="transmembrane region" description="Helical" evidence="6">
    <location>
        <begin position="327"/>
        <end position="349"/>
    </location>
</feature>
<dbReference type="Pfam" id="PF07690">
    <property type="entry name" value="MFS_1"/>
    <property type="match status" value="1"/>
</dbReference>
<evidence type="ECO:0000256" key="2">
    <source>
        <dbReference type="ARBA" id="ARBA00022475"/>
    </source>
</evidence>
<comment type="subcellular location">
    <subcellularLocation>
        <location evidence="1">Cell membrane</location>
        <topology evidence="1">Multi-pass membrane protein</topology>
    </subcellularLocation>
</comment>
<dbReference type="InterPro" id="IPR036259">
    <property type="entry name" value="MFS_trans_sf"/>
</dbReference>
<feature type="transmembrane region" description="Helical" evidence="6">
    <location>
        <begin position="132"/>
        <end position="154"/>
    </location>
</feature>
<dbReference type="SUPFAM" id="SSF103473">
    <property type="entry name" value="MFS general substrate transporter"/>
    <property type="match status" value="1"/>
</dbReference>
<feature type="transmembrane region" description="Helical" evidence="6">
    <location>
        <begin position="270"/>
        <end position="288"/>
    </location>
</feature>
<feature type="transmembrane region" description="Helical" evidence="6">
    <location>
        <begin position="243"/>
        <end position="263"/>
    </location>
</feature>
<dbReference type="OrthoDB" id="9814237at2"/>
<feature type="transmembrane region" description="Helical" evidence="6">
    <location>
        <begin position="103"/>
        <end position="125"/>
    </location>
</feature>
<dbReference type="PROSITE" id="PS50850">
    <property type="entry name" value="MFS"/>
    <property type="match status" value="1"/>
</dbReference>
<protein>
    <submittedName>
        <fullName evidence="8">DHA1 family inner membrane transport protein</fullName>
    </submittedName>
</protein>
<organism evidence="8 9">
    <name type="scientific">Pseudonocardia cypriaca</name>
    <dbReference type="NCBI Taxonomy" id="882449"/>
    <lineage>
        <taxon>Bacteria</taxon>
        <taxon>Bacillati</taxon>
        <taxon>Actinomycetota</taxon>
        <taxon>Actinomycetes</taxon>
        <taxon>Pseudonocardiales</taxon>
        <taxon>Pseudonocardiaceae</taxon>
        <taxon>Pseudonocardia</taxon>
    </lineage>
</organism>
<feature type="transmembrane region" description="Helical" evidence="6">
    <location>
        <begin position="361"/>
        <end position="380"/>
    </location>
</feature>
<keyword evidence="9" id="KW-1185">Reference proteome</keyword>